<feature type="domain" description="PX" evidence="15">
    <location>
        <begin position="195"/>
        <end position="323"/>
    </location>
</feature>
<dbReference type="Pfam" id="PF00787">
    <property type="entry name" value="PX"/>
    <property type="match status" value="1"/>
</dbReference>
<dbReference type="Proteomes" id="UP000515154">
    <property type="component" value="Linkage group LG12"/>
</dbReference>
<dbReference type="CDD" id="cd06859">
    <property type="entry name" value="PX_SNX1_2_like"/>
    <property type="match status" value="1"/>
</dbReference>
<evidence type="ECO:0000256" key="6">
    <source>
        <dbReference type="ARBA" id="ARBA00022553"/>
    </source>
</evidence>
<keyword evidence="10" id="KW-0472">Membrane</keyword>
<protein>
    <recommendedName>
        <fullName evidence="4">Sorting nexin-2</fullName>
    </recommendedName>
</protein>
<feature type="compositionally biased region" description="Low complexity" evidence="14">
    <location>
        <begin position="100"/>
        <end position="109"/>
    </location>
</feature>
<feature type="compositionally biased region" description="Low complexity" evidence="14">
    <location>
        <begin position="169"/>
        <end position="182"/>
    </location>
</feature>
<dbReference type="GO" id="GO:0015031">
    <property type="term" value="P:protein transport"/>
    <property type="evidence" value="ECO:0007669"/>
    <property type="project" value="UniProtKB-KW"/>
</dbReference>
<comment type="function">
    <text evidence="12">Involved in several stages of intracellular trafficking. Interacts with membranes containing phosphatidylinositol 3-phosphate (PtdIns(3P)) or phosphatidylinositol 3,5-bisphosphate (PtdIns(3,5)P2). Acts in part as component of the retromer membrane-deforming SNX-BAR subcomplex. The SNX-BAR retromer mediates retrograde transport of cargo proteins from endosomes to the trans-Golgi network (TGN) and is involved in endosome-to-plasma membrane transport for cargo protein recycling. The SNX-BAR subcomplex functions to deform the donor membrane into a tubular profile called endosome-to-TGN transport carrier (ETC). Can sense membrane curvature and has in vitro vesicle-to-membrane remodeling activity. Required for retrograde endosome-to-TGN transport of TGN38. Promotes KALRN- and RHOG-dependent but retromer-independent membrane remodeling such as lamellipodium formation; the function is dependent on GEF activity of KALRN.</text>
</comment>
<dbReference type="InterPro" id="IPR036871">
    <property type="entry name" value="PX_dom_sf"/>
</dbReference>
<evidence type="ECO:0000256" key="14">
    <source>
        <dbReference type="SAM" id="MobiDB-lite"/>
    </source>
</evidence>
<gene>
    <name evidence="17" type="primary">LOC115217996</name>
</gene>
<organism evidence="16 17">
    <name type="scientific">Octopus sinensis</name>
    <name type="common">East Asian common octopus</name>
    <dbReference type="NCBI Taxonomy" id="2607531"/>
    <lineage>
        <taxon>Eukaryota</taxon>
        <taxon>Metazoa</taxon>
        <taxon>Spiralia</taxon>
        <taxon>Lophotrochozoa</taxon>
        <taxon>Mollusca</taxon>
        <taxon>Cephalopoda</taxon>
        <taxon>Coleoidea</taxon>
        <taxon>Octopodiformes</taxon>
        <taxon>Octopoda</taxon>
        <taxon>Incirrata</taxon>
        <taxon>Octopodidae</taxon>
        <taxon>Octopus</taxon>
    </lineage>
</organism>
<dbReference type="GO" id="GO:0031901">
    <property type="term" value="C:early endosome membrane"/>
    <property type="evidence" value="ECO:0007669"/>
    <property type="project" value="UniProtKB-SubCell"/>
</dbReference>
<dbReference type="PANTHER" id="PTHR10555:SF170">
    <property type="entry name" value="FI18122P1"/>
    <property type="match status" value="1"/>
</dbReference>
<feature type="coiled-coil region" evidence="13">
    <location>
        <begin position="396"/>
        <end position="423"/>
    </location>
</feature>
<evidence type="ECO:0000256" key="3">
    <source>
        <dbReference type="ARBA" id="ARBA00010883"/>
    </source>
</evidence>
<dbReference type="AlphaFoldDB" id="A0A6P7SZK0"/>
<evidence type="ECO:0000313" key="16">
    <source>
        <dbReference type="Proteomes" id="UP000515154"/>
    </source>
</evidence>
<evidence type="ECO:0000256" key="12">
    <source>
        <dbReference type="ARBA" id="ARBA00045620"/>
    </source>
</evidence>
<evidence type="ECO:0000256" key="4">
    <source>
        <dbReference type="ARBA" id="ARBA00020435"/>
    </source>
</evidence>
<evidence type="ECO:0000313" key="17">
    <source>
        <dbReference type="RefSeq" id="XP_029643595.1"/>
    </source>
</evidence>
<evidence type="ECO:0000256" key="9">
    <source>
        <dbReference type="ARBA" id="ARBA00022990"/>
    </source>
</evidence>
<dbReference type="Gene3D" id="1.20.1270.60">
    <property type="entry name" value="Arfaptin homology (AH) domain/BAR domain"/>
    <property type="match status" value="1"/>
</dbReference>
<dbReference type="SMART" id="SM00312">
    <property type="entry name" value="PX"/>
    <property type="match status" value="1"/>
</dbReference>
<name>A0A6P7SZK0_9MOLL</name>
<keyword evidence="7" id="KW-0967">Endosome</keyword>
<dbReference type="GO" id="GO:0042995">
    <property type="term" value="C:cell projection"/>
    <property type="evidence" value="ECO:0007669"/>
    <property type="project" value="UniProtKB-SubCell"/>
</dbReference>
<keyword evidence="6" id="KW-0597">Phosphoprotein</keyword>
<dbReference type="FunFam" id="3.30.1520.10:FF:000016">
    <property type="entry name" value="Sorting nexin 2"/>
    <property type="match status" value="1"/>
</dbReference>
<comment type="similarity">
    <text evidence="3">Belongs to the sorting nexin family.</text>
</comment>
<dbReference type="RefSeq" id="XP_029643595.1">
    <property type="nucleotide sequence ID" value="XM_029787735.2"/>
</dbReference>
<evidence type="ECO:0000256" key="1">
    <source>
        <dbReference type="ARBA" id="ARBA00004316"/>
    </source>
</evidence>
<dbReference type="GO" id="GO:0005829">
    <property type="term" value="C:cytosol"/>
    <property type="evidence" value="ECO:0007669"/>
    <property type="project" value="GOC"/>
</dbReference>
<keyword evidence="16" id="KW-1185">Reference proteome</keyword>
<keyword evidence="13" id="KW-0175">Coiled coil</keyword>
<keyword evidence="11" id="KW-0966">Cell projection</keyword>
<feature type="coiled-coil region" evidence="13">
    <location>
        <begin position="519"/>
        <end position="553"/>
    </location>
</feature>
<keyword evidence="5" id="KW-0813">Transport</keyword>
<dbReference type="FunFam" id="1.20.1270.60:FF:000012">
    <property type="entry name" value="Sorting nexin 2"/>
    <property type="match status" value="1"/>
</dbReference>
<dbReference type="Pfam" id="PF09325">
    <property type="entry name" value="Vps5"/>
    <property type="match status" value="1"/>
</dbReference>
<keyword evidence="8" id="KW-0653">Protein transport</keyword>
<feature type="compositionally biased region" description="Basic and acidic residues" evidence="14">
    <location>
        <begin position="155"/>
        <end position="164"/>
    </location>
</feature>
<comment type="subcellular location">
    <subcellularLocation>
        <location evidence="1">Cell projection</location>
    </subcellularLocation>
    <subcellularLocation>
        <location evidence="2">Early endosome membrane</location>
        <topology evidence="2">Peripheral membrane protein</topology>
        <orientation evidence="2">Cytoplasmic side</orientation>
    </subcellularLocation>
</comment>
<dbReference type="PROSITE" id="PS50195">
    <property type="entry name" value="PX"/>
    <property type="match status" value="1"/>
</dbReference>
<dbReference type="InterPro" id="IPR015404">
    <property type="entry name" value="Vps5_C"/>
</dbReference>
<proteinExistence type="inferred from homology"/>
<dbReference type="PANTHER" id="PTHR10555">
    <property type="entry name" value="SORTING NEXIN"/>
    <property type="match status" value="1"/>
</dbReference>
<evidence type="ECO:0000259" key="15">
    <source>
        <dbReference type="PROSITE" id="PS50195"/>
    </source>
</evidence>
<dbReference type="GO" id="GO:0034498">
    <property type="term" value="P:early endosome to Golgi transport"/>
    <property type="evidence" value="ECO:0007669"/>
    <property type="project" value="TreeGrafter"/>
</dbReference>
<evidence type="ECO:0000256" key="8">
    <source>
        <dbReference type="ARBA" id="ARBA00022927"/>
    </source>
</evidence>
<dbReference type="InterPro" id="IPR027267">
    <property type="entry name" value="AH/BAR_dom_sf"/>
</dbReference>
<dbReference type="SUPFAM" id="SSF103657">
    <property type="entry name" value="BAR/IMD domain-like"/>
    <property type="match status" value="1"/>
</dbReference>
<evidence type="ECO:0000256" key="7">
    <source>
        <dbReference type="ARBA" id="ARBA00022753"/>
    </source>
</evidence>
<evidence type="ECO:0000256" key="13">
    <source>
        <dbReference type="SAM" id="Coils"/>
    </source>
</evidence>
<feature type="region of interest" description="Disordered" evidence="14">
    <location>
        <begin position="88"/>
        <end position="192"/>
    </location>
</feature>
<sequence>MADEREPPPLEEFYSIKDEDDLFADDSETKKFEPASLILNEEKDGPASLPEDNLKTEDLFAVDAYPLESNADLLDYGEEFRKGILDLGGGTEISLEPDTEPSTTDTPTEAQPAGSALPTLNSGGTEVRLDSDEEETETPTEAQPAGVSLPSESSDVSRADEEPPRVGISQTSTTSKMSSSTMKQDKNEIEEEDPFTLEIKVCEPNRVGDGMGAYIVYKVISKTNIPAFRKTTMTVLRRFSDFLGLHEKLALKYIRDGRIVPPAPEKSVLGMTKIKMNKEESGSTEFIERRRLALQRFLSRTSAHPVLRVDPDFRDFLEKDGDLPRATSTSALSGAGVMRLFHRVGDAVEKITYKMDETDETRECFSQWTTAYLQAYLCSIVPRFSVDQPDSDYEWFEEKQQQVEALDTQLQKLHRSVENLVQQRRELCLSTGQFAKSAAMLGNAEEHTALSRALSQLAETEEKVELLHKDQADQDYYVISELLKDYINLIQSVKDVFHERVKCYKNWKDAEVMLARKRENKARLEVAHKTDKLSQAQQEITEWEQKLEKGQEDFEKISEIIRKEVKFFEVCRVADFKAAVITYLEHLMETQQKLIKYWEAFLPEAKAIA</sequence>
<dbReference type="SUPFAM" id="SSF64268">
    <property type="entry name" value="PX domain"/>
    <property type="match status" value="1"/>
</dbReference>
<reference evidence="17" key="1">
    <citation type="submission" date="2025-08" db="UniProtKB">
        <authorList>
            <consortium name="RefSeq"/>
        </authorList>
    </citation>
    <scope>IDENTIFICATION</scope>
</reference>
<evidence type="ECO:0000256" key="2">
    <source>
        <dbReference type="ARBA" id="ARBA00004469"/>
    </source>
</evidence>
<evidence type="ECO:0000256" key="10">
    <source>
        <dbReference type="ARBA" id="ARBA00023136"/>
    </source>
</evidence>
<evidence type="ECO:0000256" key="5">
    <source>
        <dbReference type="ARBA" id="ARBA00022448"/>
    </source>
</evidence>
<dbReference type="CDD" id="cd07623">
    <property type="entry name" value="BAR_SNX1_2"/>
    <property type="match status" value="1"/>
</dbReference>
<evidence type="ECO:0000256" key="11">
    <source>
        <dbReference type="ARBA" id="ARBA00023273"/>
    </source>
</evidence>
<dbReference type="GO" id="GO:0035091">
    <property type="term" value="F:phosphatidylinositol binding"/>
    <property type="evidence" value="ECO:0007669"/>
    <property type="project" value="InterPro"/>
</dbReference>
<dbReference type="KEGG" id="osn:115217996"/>
<dbReference type="Gene3D" id="3.30.1520.10">
    <property type="entry name" value="Phox-like domain"/>
    <property type="match status" value="1"/>
</dbReference>
<keyword evidence="9" id="KW-0007">Acetylation</keyword>
<accession>A0A6P7SZK0</accession>
<dbReference type="InterPro" id="IPR001683">
    <property type="entry name" value="PX_dom"/>
</dbReference>